<proteinExistence type="predicted"/>
<sequence length="485" mass="52809">MAGEEPKNVFDAEAASSLARELRGTFLSGKTRSYEWRVSQLKALLKLVDDNEQEIVDALRSDLSKPPMESVVCEIGLLKNSCKVSLRELKHWMKPEKVKTSITTFPSSAEIVPEPLGVALVISAWNYPILLSLDPVVGAIAAGNAVVLKPSEISPATSSLLAKLLGKYMDNSCVRVVEGAADETTALLQQKWDKIFYTGNARIGRTVMTAAAKHLTPVVLELGGKSPAVVDSNINIKVASRRIIAGKWGCNNGQACISPDYIITTKDYAPKLVDALKTELETFYGKNPLESKDLSRIVNSNHFGRLTKLLDEDKVSGKIVYGGERDESKLMIAPTILLDVPRNSLIMNEEIFGPLLPIITVDKLEESFDVINSGTKPLAAYLFTNNKKLKEQFAKGISAGGLVVNDTTLHLAVHTLPFGGVGESGIGAYHGKFSFDAFTHKKAVLYRSFHGDAAVRYPPYSYMKLRLMKALIGGSINGIIRALFG</sequence>
<name>A0ACB9LBR5_BAUVA</name>
<organism evidence="1 2">
    <name type="scientific">Bauhinia variegata</name>
    <name type="common">Purple orchid tree</name>
    <name type="synonym">Phanera variegata</name>
    <dbReference type="NCBI Taxonomy" id="167791"/>
    <lineage>
        <taxon>Eukaryota</taxon>
        <taxon>Viridiplantae</taxon>
        <taxon>Streptophyta</taxon>
        <taxon>Embryophyta</taxon>
        <taxon>Tracheophyta</taxon>
        <taxon>Spermatophyta</taxon>
        <taxon>Magnoliopsida</taxon>
        <taxon>eudicotyledons</taxon>
        <taxon>Gunneridae</taxon>
        <taxon>Pentapetalae</taxon>
        <taxon>rosids</taxon>
        <taxon>fabids</taxon>
        <taxon>Fabales</taxon>
        <taxon>Fabaceae</taxon>
        <taxon>Cercidoideae</taxon>
        <taxon>Cercideae</taxon>
        <taxon>Bauhiniinae</taxon>
        <taxon>Bauhinia</taxon>
    </lineage>
</organism>
<keyword evidence="2" id="KW-1185">Reference proteome</keyword>
<dbReference type="Proteomes" id="UP000828941">
    <property type="component" value="Chromosome 12"/>
</dbReference>
<gene>
    <name evidence="1" type="ORF">L6164_030461</name>
</gene>
<reference evidence="1 2" key="1">
    <citation type="journal article" date="2022" name="DNA Res.">
        <title>Chromosomal-level genome assembly of the orchid tree Bauhinia variegata (Leguminosae; Cercidoideae) supports the allotetraploid origin hypothesis of Bauhinia.</title>
        <authorList>
            <person name="Zhong Y."/>
            <person name="Chen Y."/>
            <person name="Zheng D."/>
            <person name="Pang J."/>
            <person name="Liu Y."/>
            <person name="Luo S."/>
            <person name="Meng S."/>
            <person name="Qian L."/>
            <person name="Wei D."/>
            <person name="Dai S."/>
            <person name="Zhou R."/>
        </authorList>
    </citation>
    <scope>NUCLEOTIDE SEQUENCE [LARGE SCALE GENOMIC DNA]</scope>
    <source>
        <strain evidence="1">BV-YZ2020</strain>
    </source>
</reference>
<comment type="caution">
    <text evidence="1">The sequence shown here is derived from an EMBL/GenBank/DDBJ whole genome shotgun (WGS) entry which is preliminary data.</text>
</comment>
<dbReference type="EMBL" id="CM039437">
    <property type="protein sequence ID" value="KAI4307255.1"/>
    <property type="molecule type" value="Genomic_DNA"/>
</dbReference>
<accession>A0ACB9LBR5</accession>
<evidence type="ECO:0000313" key="1">
    <source>
        <dbReference type="EMBL" id="KAI4307255.1"/>
    </source>
</evidence>
<protein>
    <submittedName>
        <fullName evidence="1">Uncharacterized protein</fullName>
    </submittedName>
</protein>
<evidence type="ECO:0000313" key="2">
    <source>
        <dbReference type="Proteomes" id="UP000828941"/>
    </source>
</evidence>